<dbReference type="OrthoDB" id="61546at2759"/>
<feature type="transmembrane region" description="Helical" evidence="1">
    <location>
        <begin position="28"/>
        <end position="50"/>
    </location>
</feature>
<feature type="transmembrane region" description="Helical" evidence="1">
    <location>
        <begin position="165"/>
        <end position="187"/>
    </location>
</feature>
<proteinExistence type="predicted"/>
<evidence type="ECO:0000256" key="1">
    <source>
        <dbReference type="SAM" id="Phobius"/>
    </source>
</evidence>
<protein>
    <submittedName>
        <fullName evidence="2">Uncharacterized protein</fullName>
    </submittedName>
</protein>
<dbReference type="Gene3D" id="1.20.120.550">
    <property type="entry name" value="Membrane associated eicosanoid/glutathione metabolism-like domain"/>
    <property type="match status" value="1"/>
</dbReference>
<gene>
    <name evidence="2" type="ORF">H310_09051</name>
</gene>
<accession>A0A024TYE8</accession>
<dbReference type="AlphaFoldDB" id="A0A024TYE8"/>
<reference evidence="2" key="1">
    <citation type="submission" date="2013-12" db="EMBL/GenBank/DDBJ databases">
        <title>The Genome Sequence of Aphanomyces invadans NJM9701.</title>
        <authorList>
            <consortium name="The Broad Institute Genomics Platform"/>
            <person name="Russ C."/>
            <person name="Tyler B."/>
            <person name="van West P."/>
            <person name="Dieguez-Uribeondo J."/>
            <person name="Young S.K."/>
            <person name="Zeng Q."/>
            <person name="Gargeya S."/>
            <person name="Fitzgerald M."/>
            <person name="Abouelleil A."/>
            <person name="Alvarado L."/>
            <person name="Chapman S.B."/>
            <person name="Gainer-Dewar J."/>
            <person name="Goldberg J."/>
            <person name="Griggs A."/>
            <person name="Gujja S."/>
            <person name="Hansen M."/>
            <person name="Howarth C."/>
            <person name="Imamovic A."/>
            <person name="Ireland A."/>
            <person name="Larimer J."/>
            <person name="McCowan C."/>
            <person name="Murphy C."/>
            <person name="Pearson M."/>
            <person name="Poon T.W."/>
            <person name="Priest M."/>
            <person name="Roberts A."/>
            <person name="Saif S."/>
            <person name="Shea T."/>
            <person name="Sykes S."/>
            <person name="Wortman J."/>
            <person name="Nusbaum C."/>
            <person name="Birren B."/>
        </authorList>
    </citation>
    <scope>NUCLEOTIDE SEQUENCE [LARGE SCALE GENOMIC DNA]</scope>
    <source>
        <strain evidence="2">NJM9701</strain>
    </source>
</reference>
<dbReference type="EMBL" id="KI913970">
    <property type="protein sequence ID" value="ETV98362.1"/>
    <property type="molecule type" value="Genomic_DNA"/>
</dbReference>
<dbReference type="GeneID" id="20086101"/>
<evidence type="ECO:0000313" key="2">
    <source>
        <dbReference type="EMBL" id="ETV98362.1"/>
    </source>
</evidence>
<keyword evidence="1" id="KW-0472">Membrane</keyword>
<feature type="transmembrane region" description="Helical" evidence="1">
    <location>
        <begin position="71"/>
        <end position="94"/>
    </location>
</feature>
<dbReference type="InterPro" id="IPR023352">
    <property type="entry name" value="MAPEG-like_dom_sf"/>
</dbReference>
<keyword evidence="1" id="KW-1133">Transmembrane helix</keyword>
<dbReference type="SUPFAM" id="SSF161084">
    <property type="entry name" value="MAPEG domain-like"/>
    <property type="match status" value="1"/>
</dbReference>
<feature type="transmembrane region" description="Helical" evidence="1">
    <location>
        <begin position="199"/>
        <end position="222"/>
    </location>
</feature>
<name>A0A024TYE8_9STRA</name>
<sequence>MDSSDGDAEPLVASGLPNLSNSEKQMKYGPLLILTVAPLVAGMVAAYAVYTYGNKPEYDHRIRSAQRNAEFGWTCLAVVMIGRLIAFANCYPLALESCFLTKDDRQLWTNPFMLVEIGSNATNNVIVMDLDGPVGMYNRANRALQDMVETCGVVLAALYLASTVFALPAAVVALAFCVGWFLHVVLYAANHDSPEVGNVLATFAAAMLEGMVALMALMALIAQTEM</sequence>
<dbReference type="VEuPathDB" id="FungiDB:H310_09051"/>
<keyword evidence="1" id="KW-0812">Transmembrane</keyword>
<dbReference type="RefSeq" id="XP_008873237.1">
    <property type="nucleotide sequence ID" value="XM_008875015.1"/>
</dbReference>
<organism evidence="2">
    <name type="scientific">Aphanomyces invadans</name>
    <dbReference type="NCBI Taxonomy" id="157072"/>
    <lineage>
        <taxon>Eukaryota</taxon>
        <taxon>Sar</taxon>
        <taxon>Stramenopiles</taxon>
        <taxon>Oomycota</taxon>
        <taxon>Saprolegniomycetes</taxon>
        <taxon>Saprolegniales</taxon>
        <taxon>Verrucalvaceae</taxon>
        <taxon>Aphanomyces</taxon>
    </lineage>
</organism>